<keyword evidence="2" id="KW-1185">Reference proteome</keyword>
<sequence length="115" mass="12690">MRFLGHICGRAVVILVDTGSTNNFMDPSVIQRSHLPSNQTEWLSVKVANGQAVLSEGSCAAVPLHMQGNLYAIDFYILTLGGCDIVLGVQWLRTMGPLLWDFSRLQIKFSVLDKP</sequence>
<reference evidence="2" key="1">
    <citation type="journal article" date="2023" name="G3 (Bethesda)">
        <title>Genome assembly and association tests identify interacting loci associated with vigor, precocity, and sex in interspecific pistachio rootstocks.</title>
        <authorList>
            <person name="Palmer W."/>
            <person name="Jacygrad E."/>
            <person name="Sagayaradj S."/>
            <person name="Cavanaugh K."/>
            <person name="Han R."/>
            <person name="Bertier L."/>
            <person name="Beede B."/>
            <person name="Kafkas S."/>
            <person name="Golino D."/>
            <person name="Preece J."/>
            <person name="Michelmore R."/>
        </authorList>
    </citation>
    <scope>NUCLEOTIDE SEQUENCE [LARGE SCALE GENOMIC DNA]</scope>
</reference>
<dbReference type="EMBL" id="CM047739">
    <property type="protein sequence ID" value="KAJ0043686.1"/>
    <property type="molecule type" value="Genomic_DNA"/>
</dbReference>
<accession>A0ACC0YZ39</accession>
<proteinExistence type="predicted"/>
<evidence type="ECO:0000313" key="2">
    <source>
        <dbReference type="Proteomes" id="UP001163603"/>
    </source>
</evidence>
<name>A0ACC0YZ39_9ROSI</name>
<dbReference type="Proteomes" id="UP001163603">
    <property type="component" value="Chromosome 4"/>
</dbReference>
<protein>
    <submittedName>
        <fullName evidence="1">Uncharacterized protein</fullName>
    </submittedName>
</protein>
<evidence type="ECO:0000313" key="1">
    <source>
        <dbReference type="EMBL" id="KAJ0043686.1"/>
    </source>
</evidence>
<organism evidence="1 2">
    <name type="scientific">Pistacia integerrima</name>
    <dbReference type="NCBI Taxonomy" id="434235"/>
    <lineage>
        <taxon>Eukaryota</taxon>
        <taxon>Viridiplantae</taxon>
        <taxon>Streptophyta</taxon>
        <taxon>Embryophyta</taxon>
        <taxon>Tracheophyta</taxon>
        <taxon>Spermatophyta</taxon>
        <taxon>Magnoliopsida</taxon>
        <taxon>eudicotyledons</taxon>
        <taxon>Gunneridae</taxon>
        <taxon>Pentapetalae</taxon>
        <taxon>rosids</taxon>
        <taxon>malvids</taxon>
        <taxon>Sapindales</taxon>
        <taxon>Anacardiaceae</taxon>
        <taxon>Pistacia</taxon>
    </lineage>
</organism>
<comment type="caution">
    <text evidence="1">The sequence shown here is derived from an EMBL/GenBank/DDBJ whole genome shotgun (WGS) entry which is preliminary data.</text>
</comment>
<gene>
    <name evidence="1" type="ORF">Pint_18478</name>
</gene>